<dbReference type="PANTHER" id="PTHR42684">
    <property type="entry name" value="ADENOSYLMETHIONINE-8-AMINO-7-OXONONANOATE AMINOTRANSFERASE"/>
    <property type="match status" value="1"/>
</dbReference>
<dbReference type="RefSeq" id="WP_345727705.1">
    <property type="nucleotide sequence ID" value="NZ_BAAAYN010000012.1"/>
</dbReference>
<dbReference type="Proteomes" id="UP001501676">
    <property type="component" value="Unassembled WGS sequence"/>
</dbReference>
<accession>A0ABP6SU18</accession>
<evidence type="ECO:0000256" key="2">
    <source>
        <dbReference type="ARBA" id="ARBA00022576"/>
    </source>
</evidence>
<evidence type="ECO:0000256" key="3">
    <source>
        <dbReference type="ARBA" id="ARBA00022679"/>
    </source>
</evidence>
<dbReference type="InterPro" id="IPR015421">
    <property type="entry name" value="PyrdxlP-dep_Trfase_major"/>
</dbReference>
<comment type="function">
    <text evidence="7">Catalyzes the transfer of the alpha-amino group from S-adenosyl-L-methionine (SAM) to 7-keto-8-aminopelargonic acid (KAPA) to form 7,8-diaminopelargonic acid (DAPA). It is the only aminotransferase known to utilize SAM as an amino donor.</text>
</comment>
<protein>
    <recommendedName>
        <fullName evidence="7">Adenosylmethionine-8-amino-7-oxononanoate aminotransferase</fullName>
        <ecNumber evidence="7">2.6.1.62</ecNumber>
    </recommendedName>
    <alternativeName>
        <fullName evidence="7">7,8-diamino-pelargonic acid aminotransferase</fullName>
        <shortName evidence="7">DAPA AT</shortName>
        <shortName evidence="7">DAPA aminotransferase</shortName>
    </alternativeName>
    <alternativeName>
        <fullName evidence="7">7,8-diaminononanoate synthase</fullName>
        <shortName evidence="7">DANS</shortName>
    </alternativeName>
    <alternativeName>
        <fullName evidence="7">Diaminopelargonic acid synthase</fullName>
    </alternativeName>
</protein>
<evidence type="ECO:0000256" key="4">
    <source>
        <dbReference type="ARBA" id="ARBA00022691"/>
    </source>
</evidence>
<dbReference type="Gene3D" id="3.90.1150.10">
    <property type="entry name" value="Aspartate Aminotransferase, domain 1"/>
    <property type="match status" value="1"/>
</dbReference>
<feature type="binding site" evidence="7">
    <location>
        <position position="282"/>
    </location>
    <ligand>
        <name>substrate</name>
    </ligand>
</feature>
<sequence>MATSDDAYQARSADELRTLDAAHIWHPYAGMVDPAPVLPVVSASGVRLRLADGRQLVDGTSSWWAAIHGYNHPVLNAAATDQLGRMAHVMFGGLTHPPAVELARLLVEITPAPLETVFFADSGSVAVEVAIKTALQYQLSTGRSDRTRLLTVRSGYYGDTFGAMAVCDPVNGMHHLFAGVLPQHLFAPPPPAEFDAGYADELVALVERHAGELAAVIVEPIVQNAGGMRFYDPAYLRVLREVCDATGVLLIFDEIATGFGRTGTLFAADAAGVSPDVMAVGKAMTGGYLTMAAVLTTRAVAQGVGTLMHGPTFMANPLAAAVSVASIRLLLDGPWRATVARLSDRLRTGLEPARALSTVADVRVLGAIGVVELHAPVDVARVTADVVERGVWLRPFRNLIYTMPPYLMGEETPGAAADVAQVCAAIVAAAARPE</sequence>
<dbReference type="NCBIfam" id="NF004624">
    <property type="entry name" value="PRK05964.1"/>
    <property type="match status" value="1"/>
</dbReference>
<keyword evidence="2 7" id="KW-0032">Aminotransferase</keyword>
<dbReference type="Pfam" id="PF00202">
    <property type="entry name" value="Aminotran_3"/>
    <property type="match status" value="1"/>
</dbReference>
<dbReference type="EC" id="2.6.1.62" evidence="7"/>
<dbReference type="InterPro" id="IPR049704">
    <property type="entry name" value="Aminotrans_3_PPA_site"/>
</dbReference>
<name>A0ABP6SU18_9ACTN</name>
<comment type="catalytic activity">
    <reaction evidence="7">
        <text>(8S)-8-amino-7-oxononanoate + S-adenosyl-L-methionine = S-adenosyl-4-methylsulfanyl-2-oxobutanoate + (7R,8S)-7,8-diammoniononanoate</text>
        <dbReference type="Rhea" id="RHEA:16861"/>
        <dbReference type="ChEBI" id="CHEBI:16490"/>
        <dbReference type="ChEBI" id="CHEBI:59789"/>
        <dbReference type="ChEBI" id="CHEBI:149468"/>
        <dbReference type="ChEBI" id="CHEBI:149469"/>
        <dbReference type="EC" id="2.6.1.62"/>
    </reaction>
</comment>
<reference evidence="9" key="1">
    <citation type="journal article" date="2019" name="Int. J. Syst. Evol. Microbiol.">
        <title>The Global Catalogue of Microorganisms (GCM) 10K type strain sequencing project: providing services to taxonomists for standard genome sequencing and annotation.</title>
        <authorList>
            <consortium name="The Broad Institute Genomics Platform"/>
            <consortium name="The Broad Institute Genome Sequencing Center for Infectious Disease"/>
            <person name="Wu L."/>
            <person name="Ma J."/>
        </authorList>
    </citation>
    <scope>NUCLEOTIDE SEQUENCE [LARGE SCALE GENOMIC DNA]</scope>
    <source>
        <strain evidence="9">JCM 9458</strain>
    </source>
</reference>
<feature type="binding site" evidence="7">
    <location>
        <begin position="123"/>
        <end position="124"/>
    </location>
    <ligand>
        <name>pyridoxal 5'-phosphate</name>
        <dbReference type="ChEBI" id="CHEBI:597326"/>
    </ligand>
</feature>
<evidence type="ECO:0000313" key="8">
    <source>
        <dbReference type="EMBL" id="GAA3385586.1"/>
    </source>
</evidence>
<dbReference type="InterPro" id="IPR005814">
    <property type="entry name" value="Aminotrans_3"/>
</dbReference>
<comment type="cofactor">
    <cofactor evidence="1 7">
        <name>pyridoxal 5'-phosphate</name>
        <dbReference type="ChEBI" id="CHEBI:597326"/>
    </cofactor>
</comment>
<comment type="subcellular location">
    <subcellularLocation>
        <location evidence="7">Cytoplasm</location>
    </subcellularLocation>
</comment>
<keyword evidence="9" id="KW-1185">Reference proteome</keyword>
<keyword evidence="6 7" id="KW-0663">Pyridoxal phosphate</keyword>
<keyword evidence="3 7" id="KW-0808">Transferase</keyword>
<evidence type="ECO:0000313" key="9">
    <source>
        <dbReference type="Proteomes" id="UP001501676"/>
    </source>
</evidence>
<evidence type="ECO:0000256" key="6">
    <source>
        <dbReference type="ARBA" id="ARBA00022898"/>
    </source>
</evidence>
<comment type="caution">
    <text evidence="8">The sequence shown here is derived from an EMBL/GenBank/DDBJ whole genome shotgun (WGS) entry which is preliminary data.</text>
</comment>
<dbReference type="CDD" id="cd00610">
    <property type="entry name" value="OAT_like"/>
    <property type="match status" value="1"/>
</dbReference>
<dbReference type="InterPro" id="IPR015422">
    <property type="entry name" value="PyrdxlP-dep_Trfase_small"/>
</dbReference>
<comment type="similarity">
    <text evidence="7">Belongs to the class-III pyridoxal-phosphate-dependent aminotransferase family. BioA subfamily.</text>
</comment>
<dbReference type="HAMAP" id="MF_00834">
    <property type="entry name" value="BioA"/>
    <property type="match status" value="1"/>
</dbReference>
<dbReference type="PROSITE" id="PS00600">
    <property type="entry name" value="AA_TRANSFER_CLASS_3"/>
    <property type="match status" value="1"/>
</dbReference>
<feature type="modified residue" description="N6-(pyridoxal phosphate)lysine" evidence="7">
    <location>
        <position position="282"/>
    </location>
</feature>
<comment type="subunit">
    <text evidence="7">Homodimer.</text>
</comment>
<dbReference type="NCBIfam" id="TIGR00508">
    <property type="entry name" value="bioA"/>
    <property type="match status" value="1"/>
</dbReference>
<evidence type="ECO:0000256" key="5">
    <source>
        <dbReference type="ARBA" id="ARBA00022756"/>
    </source>
</evidence>
<dbReference type="InterPro" id="IPR005815">
    <property type="entry name" value="BioA"/>
</dbReference>
<gene>
    <name evidence="7" type="primary">bioA</name>
    <name evidence="8" type="ORF">GCM10020369_19660</name>
</gene>
<feature type="binding site" evidence="7">
    <location>
        <position position="253"/>
    </location>
    <ligand>
        <name>pyridoxal 5'-phosphate</name>
        <dbReference type="ChEBI" id="CHEBI:597326"/>
    </ligand>
</feature>
<dbReference type="Gene3D" id="3.40.640.10">
    <property type="entry name" value="Type I PLP-dependent aspartate aminotransferase-like (Major domain)"/>
    <property type="match status" value="1"/>
</dbReference>
<feature type="site" description="Participates in the substrate recognition with KAPA and in a stacking interaction with the adenine ring of SAM" evidence="7">
    <location>
        <position position="28"/>
    </location>
</feature>
<keyword evidence="5 7" id="KW-0093">Biotin biosynthesis</keyword>
<feature type="binding site" evidence="7">
    <location>
        <position position="156"/>
    </location>
    <ligand>
        <name>substrate</name>
    </ligand>
</feature>
<dbReference type="SUPFAM" id="SSF53383">
    <property type="entry name" value="PLP-dependent transferases"/>
    <property type="match status" value="1"/>
</dbReference>
<feature type="binding site" evidence="7">
    <location>
        <position position="394"/>
    </location>
    <ligand>
        <name>substrate</name>
    </ligand>
</feature>
<feature type="binding site" evidence="7">
    <location>
        <position position="310"/>
    </location>
    <ligand>
        <name>substrate</name>
    </ligand>
</feature>
<feature type="binding site" evidence="7">
    <location>
        <begin position="311"/>
        <end position="312"/>
    </location>
    <ligand>
        <name>pyridoxal 5'-phosphate</name>
        <dbReference type="ChEBI" id="CHEBI:597326"/>
    </ligand>
</feature>
<keyword evidence="7" id="KW-0963">Cytoplasm</keyword>
<organism evidence="8 9">
    <name type="scientific">Cryptosporangium minutisporangium</name>
    <dbReference type="NCBI Taxonomy" id="113569"/>
    <lineage>
        <taxon>Bacteria</taxon>
        <taxon>Bacillati</taxon>
        <taxon>Actinomycetota</taxon>
        <taxon>Actinomycetes</taxon>
        <taxon>Cryptosporangiales</taxon>
        <taxon>Cryptosporangiaceae</taxon>
        <taxon>Cryptosporangium</taxon>
    </lineage>
</organism>
<feature type="binding site" evidence="7">
    <location>
        <position position="63"/>
    </location>
    <ligand>
        <name>substrate</name>
    </ligand>
</feature>
<keyword evidence="4 7" id="KW-0949">S-adenosyl-L-methionine</keyword>
<proteinExistence type="inferred from homology"/>
<dbReference type="EMBL" id="BAAAYN010000012">
    <property type="protein sequence ID" value="GAA3385586.1"/>
    <property type="molecule type" value="Genomic_DNA"/>
</dbReference>
<evidence type="ECO:0000256" key="7">
    <source>
        <dbReference type="HAMAP-Rule" id="MF_00834"/>
    </source>
</evidence>
<evidence type="ECO:0000256" key="1">
    <source>
        <dbReference type="ARBA" id="ARBA00001933"/>
    </source>
</evidence>
<dbReference type="PANTHER" id="PTHR42684:SF17">
    <property type="entry name" value="ADENOSYLMETHIONINE-8-AMINO-7-OXONONANOATE AMINOTRANSFERASE"/>
    <property type="match status" value="1"/>
</dbReference>
<dbReference type="InterPro" id="IPR015424">
    <property type="entry name" value="PyrdxlP-dep_Trfase"/>
</dbReference>
<comment type="pathway">
    <text evidence="7">Cofactor biosynthesis; biotin biosynthesis; 7,8-diaminononanoate from 8-amino-7-oxononanoate (SAM route): step 1/1.</text>
</comment>